<gene>
    <name evidence="7" type="primary">ef1b</name>
    <name evidence="9" type="ORF">AKJ51_03145</name>
</gene>
<evidence type="ECO:0000256" key="6">
    <source>
        <dbReference type="ARBA" id="ARBA00032274"/>
    </source>
</evidence>
<dbReference type="PANTHER" id="PTHR39647:SF1">
    <property type="entry name" value="ELONGATION FACTOR 1-BETA"/>
    <property type="match status" value="1"/>
</dbReference>
<dbReference type="NCBIfam" id="TIGR00489">
    <property type="entry name" value="aEF-1_beta"/>
    <property type="match status" value="1"/>
</dbReference>
<dbReference type="InterPro" id="IPR036219">
    <property type="entry name" value="eEF-1beta-like_sf"/>
</dbReference>
<comment type="function">
    <text evidence="1 7">Promotes the exchange of GDP for GTP in EF-1-alpha/GDP, thus allowing the regeneration of EF-1-alpha/GTP that could then be used to form the ternary complex EF-1-alpha/GTP/AAtRNA.</text>
</comment>
<dbReference type="Pfam" id="PF00736">
    <property type="entry name" value="EF1_GNE"/>
    <property type="match status" value="1"/>
</dbReference>
<comment type="similarity">
    <text evidence="2 7">Belongs to the EF-1-beta/EF-1-delta family.</text>
</comment>
<keyword evidence="10" id="KW-1185">Reference proteome</keyword>
<keyword evidence="4 7" id="KW-0251">Elongation factor</keyword>
<dbReference type="Proteomes" id="UP000070263">
    <property type="component" value="Unassembled WGS sequence"/>
</dbReference>
<accession>A0A133VJS1</accession>
<sequence length="84" mass="9152">MGEVAISLKVTPQGPEIDLDDIEEKIRDEFPVEDSSKEEIGFGLTALKILVVRDEEEGGTDDIENYISDIEGVTSVEVEGVSLV</sequence>
<keyword evidence="5 7" id="KW-0648">Protein biosynthesis</keyword>
<dbReference type="AlphaFoldDB" id="A0A133VJS1"/>
<evidence type="ECO:0000256" key="4">
    <source>
        <dbReference type="ARBA" id="ARBA00022768"/>
    </source>
</evidence>
<name>A0A133VJS1_9EURY</name>
<dbReference type="InterPro" id="IPR004542">
    <property type="entry name" value="Transl_elong_EF1B_B_arc"/>
</dbReference>
<evidence type="ECO:0000256" key="5">
    <source>
        <dbReference type="ARBA" id="ARBA00022917"/>
    </source>
</evidence>
<dbReference type="GO" id="GO:0003746">
    <property type="term" value="F:translation elongation factor activity"/>
    <property type="evidence" value="ECO:0007669"/>
    <property type="project" value="UniProtKB-UniRule"/>
</dbReference>
<comment type="caution">
    <text evidence="9">The sequence shown here is derived from an EMBL/GenBank/DDBJ whole genome shotgun (WGS) entry which is preliminary data.</text>
</comment>
<evidence type="ECO:0000256" key="7">
    <source>
        <dbReference type="HAMAP-Rule" id="MF_00043"/>
    </source>
</evidence>
<evidence type="ECO:0000256" key="1">
    <source>
        <dbReference type="ARBA" id="ARBA00003815"/>
    </source>
</evidence>
<evidence type="ECO:0000256" key="2">
    <source>
        <dbReference type="ARBA" id="ARBA00007411"/>
    </source>
</evidence>
<evidence type="ECO:0000256" key="3">
    <source>
        <dbReference type="ARBA" id="ARBA00017600"/>
    </source>
</evidence>
<proteinExistence type="inferred from homology"/>
<dbReference type="InterPro" id="IPR014038">
    <property type="entry name" value="EF1B_bsu/dsu_GNE"/>
</dbReference>
<dbReference type="HAMAP" id="MF_00043">
    <property type="entry name" value="EF1_beta"/>
    <property type="match status" value="1"/>
</dbReference>
<evidence type="ECO:0000259" key="8">
    <source>
        <dbReference type="SMART" id="SM00888"/>
    </source>
</evidence>
<dbReference type="SMART" id="SM00888">
    <property type="entry name" value="EF1_GNE"/>
    <property type="match status" value="1"/>
</dbReference>
<dbReference type="Gene3D" id="3.30.70.60">
    <property type="match status" value="1"/>
</dbReference>
<feature type="domain" description="Translation elongation factor EF1B beta/delta subunit guanine nucleotide exchange" evidence="8">
    <location>
        <begin position="3"/>
        <end position="84"/>
    </location>
</feature>
<dbReference type="InterPro" id="IPR014717">
    <property type="entry name" value="Transl_elong_EF1B/ribsomal_bS6"/>
</dbReference>
<reference evidence="9 10" key="1">
    <citation type="journal article" date="2016" name="Sci. Rep.">
        <title>Metabolic traits of an uncultured archaeal lineage -MSBL1- from brine pools of the Red Sea.</title>
        <authorList>
            <person name="Mwirichia R."/>
            <person name="Alam I."/>
            <person name="Rashid M."/>
            <person name="Vinu M."/>
            <person name="Ba-Alawi W."/>
            <person name="Anthony Kamau A."/>
            <person name="Kamanda Ngugi D."/>
            <person name="Goker M."/>
            <person name="Klenk H.P."/>
            <person name="Bajic V."/>
            <person name="Stingl U."/>
        </authorList>
    </citation>
    <scope>NUCLEOTIDE SEQUENCE [LARGE SCALE GENOMIC DNA]</scope>
    <source>
        <strain evidence="9">SCGC-AAA382A20</strain>
    </source>
</reference>
<dbReference type="CDD" id="cd00292">
    <property type="entry name" value="EF1B"/>
    <property type="match status" value="1"/>
</dbReference>
<dbReference type="EMBL" id="LHYE01000035">
    <property type="protein sequence ID" value="KXB06675.1"/>
    <property type="molecule type" value="Genomic_DNA"/>
</dbReference>
<dbReference type="PANTHER" id="PTHR39647">
    <property type="entry name" value="ELONGATION FACTOR 1-BETA"/>
    <property type="match status" value="1"/>
</dbReference>
<protein>
    <recommendedName>
        <fullName evidence="3 7">Elongation factor 1-beta</fullName>
        <shortName evidence="7">EF-1-beta</shortName>
    </recommendedName>
    <alternativeName>
        <fullName evidence="6 7">aEF-1beta</fullName>
    </alternativeName>
</protein>
<evidence type="ECO:0000313" key="9">
    <source>
        <dbReference type="EMBL" id="KXB06675.1"/>
    </source>
</evidence>
<evidence type="ECO:0000313" key="10">
    <source>
        <dbReference type="Proteomes" id="UP000070263"/>
    </source>
</evidence>
<dbReference type="SUPFAM" id="SSF54984">
    <property type="entry name" value="eEF-1beta-like"/>
    <property type="match status" value="1"/>
</dbReference>
<organism evidence="9 10">
    <name type="scientific">candidate division MSBL1 archaeon SCGC-AAA382A20</name>
    <dbReference type="NCBI Taxonomy" id="1698280"/>
    <lineage>
        <taxon>Archaea</taxon>
        <taxon>Methanobacteriati</taxon>
        <taxon>Methanobacteriota</taxon>
        <taxon>candidate division MSBL1</taxon>
    </lineage>
</organism>
<dbReference type="NCBIfam" id="NF001670">
    <property type="entry name" value="PRK00435.1"/>
    <property type="match status" value="1"/>
</dbReference>